<evidence type="ECO:0000313" key="1">
    <source>
        <dbReference type="EMBL" id="HIT74188.1"/>
    </source>
</evidence>
<name>A0A9D1GW89_9ACTN</name>
<gene>
    <name evidence="1" type="ORF">IAA98_01210</name>
</gene>
<reference evidence="1" key="1">
    <citation type="submission" date="2020-10" db="EMBL/GenBank/DDBJ databases">
        <authorList>
            <person name="Gilroy R."/>
        </authorList>
    </citation>
    <scope>NUCLEOTIDE SEQUENCE</scope>
    <source>
        <strain evidence="1">ChiGjej1B1-24693</strain>
    </source>
</reference>
<dbReference type="Proteomes" id="UP000886842">
    <property type="component" value="Unassembled WGS sequence"/>
</dbReference>
<evidence type="ECO:0000313" key="2">
    <source>
        <dbReference type="Proteomes" id="UP000886842"/>
    </source>
</evidence>
<accession>A0A9D1GW89</accession>
<comment type="caution">
    <text evidence="1">The sequence shown here is derived from an EMBL/GenBank/DDBJ whole genome shotgun (WGS) entry which is preliminary data.</text>
</comment>
<dbReference type="AlphaFoldDB" id="A0A9D1GW89"/>
<dbReference type="EMBL" id="DVLP01000036">
    <property type="protein sequence ID" value="HIT74188.1"/>
    <property type="molecule type" value="Genomic_DNA"/>
</dbReference>
<protein>
    <submittedName>
        <fullName evidence="1">Uncharacterized protein</fullName>
    </submittedName>
</protein>
<proteinExistence type="predicted"/>
<reference evidence="1" key="2">
    <citation type="journal article" date="2021" name="PeerJ">
        <title>Extensive microbial diversity within the chicken gut microbiome revealed by metagenomics and culture.</title>
        <authorList>
            <person name="Gilroy R."/>
            <person name="Ravi A."/>
            <person name="Getino M."/>
            <person name="Pursley I."/>
            <person name="Horton D.L."/>
            <person name="Alikhan N.F."/>
            <person name="Baker D."/>
            <person name="Gharbi K."/>
            <person name="Hall N."/>
            <person name="Watson M."/>
            <person name="Adriaenssens E.M."/>
            <person name="Foster-Nyarko E."/>
            <person name="Jarju S."/>
            <person name="Secka A."/>
            <person name="Antonio M."/>
            <person name="Oren A."/>
            <person name="Chaudhuri R.R."/>
            <person name="La Ragione R."/>
            <person name="Hildebrand F."/>
            <person name="Pallen M.J."/>
        </authorList>
    </citation>
    <scope>NUCLEOTIDE SEQUENCE</scope>
    <source>
        <strain evidence="1">ChiGjej1B1-24693</strain>
    </source>
</reference>
<sequence length="47" mass="5154">MMRLVMILRLHVEDQGPDDTAARIIAALTQAALTQDAHPTSDPRPLC</sequence>
<organism evidence="1 2">
    <name type="scientific">Candidatus Avipropionibacterium avicola</name>
    <dbReference type="NCBI Taxonomy" id="2840701"/>
    <lineage>
        <taxon>Bacteria</taxon>
        <taxon>Bacillati</taxon>
        <taxon>Actinomycetota</taxon>
        <taxon>Actinomycetes</taxon>
        <taxon>Propionibacteriales</taxon>
        <taxon>Propionibacteriaceae</taxon>
        <taxon>Propionibacteriaceae incertae sedis</taxon>
        <taxon>Candidatus Avipropionibacterium</taxon>
    </lineage>
</organism>